<accession>A0ACB1AUQ9</accession>
<organism evidence="1 2">
    <name type="scientific">Meloidogyne enterolobii</name>
    <name type="common">Root-knot nematode worm</name>
    <name type="synonym">Meloidogyne mayaguensis</name>
    <dbReference type="NCBI Taxonomy" id="390850"/>
    <lineage>
        <taxon>Eukaryota</taxon>
        <taxon>Metazoa</taxon>
        <taxon>Ecdysozoa</taxon>
        <taxon>Nematoda</taxon>
        <taxon>Chromadorea</taxon>
        <taxon>Rhabditida</taxon>
        <taxon>Tylenchina</taxon>
        <taxon>Tylenchomorpha</taxon>
        <taxon>Tylenchoidea</taxon>
        <taxon>Meloidogynidae</taxon>
        <taxon>Meloidogyninae</taxon>
        <taxon>Meloidogyne</taxon>
    </lineage>
</organism>
<gene>
    <name evidence="1" type="ORF">MENTE1834_LOCUS42662</name>
</gene>
<keyword evidence="2" id="KW-1185">Reference proteome</keyword>
<evidence type="ECO:0000313" key="2">
    <source>
        <dbReference type="Proteomes" id="UP001497535"/>
    </source>
</evidence>
<dbReference type="Proteomes" id="UP001497535">
    <property type="component" value="Unassembled WGS sequence"/>
</dbReference>
<sequence length="51" mass="6247">MRRYCLSYIKNGYLFFLILNIKAIFSFILFICGFLYFDFFVFFCIFLVLCV</sequence>
<dbReference type="EMBL" id="CAVMJV010000113">
    <property type="protein sequence ID" value="CAK5103008.1"/>
    <property type="molecule type" value="Genomic_DNA"/>
</dbReference>
<name>A0ACB1AUQ9_MELEN</name>
<comment type="caution">
    <text evidence="1">The sequence shown here is derived from an EMBL/GenBank/DDBJ whole genome shotgun (WGS) entry which is preliminary data.</text>
</comment>
<proteinExistence type="predicted"/>
<reference evidence="1" key="1">
    <citation type="submission" date="2023-11" db="EMBL/GenBank/DDBJ databases">
        <authorList>
            <person name="Poullet M."/>
        </authorList>
    </citation>
    <scope>NUCLEOTIDE SEQUENCE</scope>
    <source>
        <strain evidence="1">E1834</strain>
    </source>
</reference>
<protein>
    <submittedName>
        <fullName evidence="1">Uncharacterized protein</fullName>
    </submittedName>
</protein>
<evidence type="ECO:0000313" key="1">
    <source>
        <dbReference type="EMBL" id="CAK5103008.1"/>
    </source>
</evidence>